<dbReference type="STRING" id="33097.A0A150G1W9"/>
<dbReference type="AlphaFoldDB" id="A0A150G1W9"/>
<keyword evidence="3" id="KW-0677">Repeat</keyword>
<feature type="domain" description="EIPR1-like beta-propeller" evidence="5">
    <location>
        <begin position="3"/>
        <end position="287"/>
    </location>
</feature>
<keyword evidence="2 4" id="KW-0853">WD repeat</keyword>
<dbReference type="InterPro" id="IPR001680">
    <property type="entry name" value="WD40_rpt"/>
</dbReference>
<evidence type="ECO:0000256" key="3">
    <source>
        <dbReference type="ARBA" id="ARBA00022737"/>
    </source>
</evidence>
<dbReference type="EMBL" id="LSYV01000081">
    <property type="protein sequence ID" value="KXZ43814.1"/>
    <property type="molecule type" value="Genomic_DNA"/>
</dbReference>
<evidence type="ECO:0000313" key="7">
    <source>
        <dbReference type="Proteomes" id="UP000075714"/>
    </source>
</evidence>
<dbReference type="SUPFAM" id="SSF50978">
    <property type="entry name" value="WD40 repeat-like"/>
    <property type="match status" value="1"/>
</dbReference>
<dbReference type="Pfam" id="PF23609">
    <property type="entry name" value="Beta-prop_EIPR1"/>
    <property type="match status" value="1"/>
</dbReference>
<evidence type="ECO:0000256" key="2">
    <source>
        <dbReference type="ARBA" id="ARBA00022574"/>
    </source>
</evidence>
<evidence type="ECO:0000256" key="4">
    <source>
        <dbReference type="PROSITE-ProRule" id="PRU00221"/>
    </source>
</evidence>
<dbReference type="InterPro" id="IPR036322">
    <property type="entry name" value="WD40_repeat_dom_sf"/>
</dbReference>
<dbReference type="PROSITE" id="PS00678">
    <property type="entry name" value="WD_REPEATS_1"/>
    <property type="match status" value="1"/>
</dbReference>
<evidence type="ECO:0000313" key="6">
    <source>
        <dbReference type="EMBL" id="KXZ43814.1"/>
    </source>
</evidence>
<dbReference type="PANTHER" id="PTHR14205">
    <property type="entry name" value="WD-REPEAT PROTEIN"/>
    <property type="match status" value="1"/>
</dbReference>
<dbReference type="Proteomes" id="UP000075714">
    <property type="component" value="Unassembled WGS sequence"/>
</dbReference>
<dbReference type="PANTHER" id="PTHR14205:SF15">
    <property type="entry name" value="EARP AND GARP COMPLEX-INTERACTING PROTEIN 1"/>
    <property type="match status" value="1"/>
</dbReference>
<keyword evidence="7" id="KW-1185">Reference proteome</keyword>
<accession>A0A150G1W9</accession>
<reference evidence="7" key="1">
    <citation type="journal article" date="2016" name="Nat. Commun.">
        <title>The Gonium pectorale genome demonstrates co-option of cell cycle regulation during the evolution of multicellularity.</title>
        <authorList>
            <person name="Hanschen E.R."/>
            <person name="Marriage T.N."/>
            <person name="Ferris P.J."/>
            <person name="Hamaji T."/>
            <person name="Toyoda A."/>
            <person name="Fujiyama A."/>
            <person name="Neme R."/>
            <person name="Noguchi H."/>
            <person name="Minakuchi Y."/>
            <person name="Suzuki M."/>
            <person name="Kawai-Toyooka H."/>
            <person name="Smith D.R."/>
            <person name="Sparks H."/>
            <person name="Anderson J."/>
            <person name="Bakaric R."/>
            <person name="Luria V."/>
            <person name="Karger A."/>
            <person name="Kirschner M.W."/>
            <person name="Durand P.M."/>
            <person name="Michod R.E."/>
            <person name="Nozaki H."/>
            <person name="Olson B.J."/>
        </authorList>
    </citation>
    <scope>NUCLEOTIDE SEQUENCE [LARGE SCALE GENOMIC DNA]</scope>
    <source>
        <strain evidence="7">NIES-2863</strain>
    </source>
</reference>
<feature type="repeat" description="WD" evidence="4">
    <location>
        <begin position="211"/>
        <end position="247"/>
    </location>
</feature>
<comment type="similarity">
    <text evidence="1">Belongs to the WD repeat EIPR1 family.</text>
</comment>
<dbReference type="InterPro" id="IPR015943">
    <property type="entry name" value="WD40/YVTN_repeat-like_dom_sf"/>
</dbReference>
<dbReference type="SMART" id="SM00320">
    <property type="entry name" value="WD40"/>
    <property type="match status" value="4"/>
</dbReference>
<dbReference type="PROSITE" id="PS50294">
    <property type="entry name" value="WD_REPEATS_REGION"/>
    <property type="match status" value="1"/>
</dbReference>
<dbReference type="Gene3D" id="2.130.10.10">
    <property type="entry name" value="YVTN repeat-like/Quinoprotein amine dehydrogenase"/>
    <property type="match status" value="1"/>
</dbReference>
<dbReference type="InterPro" id="IPR059104">
    <property type="entry name" value="Beta-prop_EIPR1-like"/>
</dbReference>
<evidence type="ECO:0000256" key="1">
    <source>
        <dbReference type="ARBA" id="ARBA00005672"/>
    </source>
</evidence>
<dbReference type="InterPro" id="IPR019775">
    <property type="entry name" value="WD40_repeat_CS"/>
</dbReference>
<dbReference type="OrthoDB" id="196957at2759"/>
<dbReference type="GO" id="GO:0016567">
    <property type="term" value="P:protein ubiquitination"/>
    <property type="evidence" value="ECO:0007669"/>
    <property type="project" value="TreeGrafter"/>
</dbReference>
<dbReference type="InterPro" id="IPR040323">
    <property type="entry name" value="EIPR1"/>
</dbReference>
<dbReference type="PROSITE" id="PS50082">
    <property type="entry name" value="WD_REPEATS_2"/>
    <property type="match status" value="1"/>
</dbReference>
<organism evidence="6 7">
    <name type="scientific">Gonium pectorale</name>
    <name type="common">Green alga</name>
    <dbReference type="NCBI Taxonomy" id="33097"/>
    <lineage>
        <taxon>Eukaryota</taxon>
        <taxon>Viridiplantae</taxon>
        <taxon>Chlorophyta</taxon>
        <taxon>core chlorophytes</taxon>
        <taxon>Chlorophyceae</taxon>
        <taxon>CS clade</taxon>
        <taxon>Chlamydomonadales</taxon>
        <taxon>Volvocaceae</taxon>
        <taxon>Gonium</taxon>
    </lineage>
</organism>
<protein>
    <recommendedName>
        <fullName evidence="5">EIPR1-like beta-propeller domain-containing protein</fullName>
    </recommendedName>
</protein>
<gene>
    <name evidence="6" type="ORF">GPECTOR_80g174</name>
</gene>
<sequence>MGEASTTYQLKYQARVLVALPCDTISSKWLVGTTALREENEIRLLQYDADNEQLACRRAWAHPAEMWDIAPCPTRDDLFITVWAKGGNSTASLWRAPAGSGEGEPSGRPAAEGEALEQQAELPGVSGAMRCALWSSQQSDTVVTVEEGHLRKWAITEAGAEATSSCPAGEMVQLWSGALHPRNASLLCTAGSNDVQTWDLRTLGRPMGEIKMAHKMPVRSISFAPHCDTRILTAGDDCKLRFWDLRNPVQPLLELGGHRHWVWRAAYNPVHDSLVASCSSDCCVNLYYTPNLAAAAAAATSQAVLPADAASGVAAAAASGAPAAAAATTAAGSTASAASKAPARSGDLDGKVVSWDENDDSLYGLAWSAADPWLLASLSFDGRVALNKVPKNIKYKILI</sequence>
<comment type="caution">
    <text evidence="6">The sequence shown here is derived from an EMBL/GenBank/DDBJ whole genome shotgun (WGS) entry which is preliminary data.</text>
</comment>
<evidence type="ECO:0000259" key="5">
    <source>
        <dbReference type="Pfam" id="PF23609"/>
    </source>
</evidence>
<name>A0A150G1W9_GONPE</name>
<proteinExistence type="inferred from homology"/>